<feature type="region of interest" description="Disordered" evidence="5">
    <location>
        <begin position="128"/>
        <end position="155"/>
    </location>
</feature>
<proteinExistence type="predicted"/>
<reference evidence="8" key="1">
    <citation type="journal article" date="2015" name="Proc. Natl. Acad. Sci. U.S.A.">
        <title>Genome sequence of the Asian Tiger mosquito, Aedes albopictus, reveals insights into its biology, genetics, and evolution.</title>
        <authorList>
            <person name="Chen X.G."/>
            <person name="Jiang X."/>
            <person name="Gu J."/>
            <person name="Xu M."/>
            <person name="Wu Y."/>
            <person name="Deng Y."/>
            <person name="Zhang C."/>
            <person name="Bonizzoni M."/>
            <person name="Dermauw W."/>
            <person name="Vontas J."/>
            <person name="Armbruster P."/>
            <person name="Huang X."/>
            <person name="Yang Y."/>
            <person name="Zhang H."/>
            <person name="He W."/>
            <person name="Peng H."/>
            <person name="Liu Y."/>
            <person name="Wu K."/>
            <person name="Chen J."/>
            <person name="Lirakis M."/>
            <person name="Topalis P."/>
            <person name="Van Leeuwen T."/>
            <person name="Hall A.B."/>
            <person name="Jiang X."/>
            <person name="Thorpe C."/>
            <person name="Mueller R.L."/>
            <person name="Sun C."/>
            <person name="Waterhouse R.M."/>
            <person name="Yan G."/>
            <person name="Tu Z.J."/>
            <person name="Fang X."/>
            <person name="James A.A."/>
        </authorList>
    </citation>
    <scope>NUCLEOTIDE SEQUENCE [LARGE SCALE GENOMIC DNA]</scope>
    <source>
        <strain evidence="8">Foshan</strain>
    </source>
</reference>
<reference evidence="7" key="2">
    <citation type="submission" date="2025-05" db="UniProtKB">
        <authorList>
            <consortium name="EnsemblMetazoa"/>
        </authorList>
    </citation>
    <scope>IDENTIFICATION</scope>
    <source>
        <strain evidence="7">Foshan</strain>
    </source>
</reference>
<keyword evidence="3" id="KW-0862">Zinc</keyword>
<dbReference type="GeneID" id="134290966"/>
<evidence type="ECO:0000313" key="8">
    <source>
        <dbReference type="Proteomes" id="UP000069940"/>
    </source>
</evidence>
<protein>
    <recommendedName>
        <fullName evidence="6">PHD-type domain-containing protein</fullName>
    </recommendedName>
</protein>
<dbReference type="PROSITE" id="PS01359">
    <property type="entry name" value="ZF_PHD_1"/>
    <property type="match status" value="1"/>
</dbReference>
<dbReference type="InterPro" id="IPR001965">
    <property type="entry name" value="Znf_PHD"/>
</dbReference>
<evidence type="ECO:0000256" key="1">
    <source>
        <dbReference type="ARBA" id="ARBA00022723"/>
    </source>
</evidence>
<dbReference type="InterPro" id="IPR019786">
    <property type="entry name" value="Zinc_finger_PHD-type_CS"/>
</dbReference>
<evidence type="ECO:0000256" key="4">
    <source>
        <dbReference type="PROSITE-ProRule" id="PRU00146"/>
    </source>
</evidence>
<keyword evidence="2 4" id="KW-0863">Zinc-finger</keyword>
<dbReference type="InterPro" id="IPR013083">
    <property type="entry name" value="Znf_RING/FYVE/PHD"/>
</dbReference>
<dbReference type="SMART" id="SM00249">
    <property type="entry name" value="PHD"/>
    <property type="match status" value="1"/>
</dbReference>
<evidence type="ECO:0000256" key="3">
    <source>
        <dbReference type="ARBA" id="ARBA00022833"/>
    </source>
</evidence>
<dbReference type="RefSeq" id="XP_062714185.1">
    <property type="nucleotide sequence ID" value="XM_062858201.1"/>
</dbReference>
<feature type="domain" description="PHD-type" evidence="6">
    <location>
        <begin position="4"/>
        <end position="60"/>
    </location>
</feature>
<name>A0ABM1ZC19_AEDAL</name>
<dbReference type="PROSITE" id="PS50016">
    <property type="entry name" value="ZF_PHD_2"/>
    <property type="match status" value="1"/>
</dbReference>
<dbReference type="InterPro" id="IPR019787">
    <property type="entry name" value="Znf_PHD-finger"/>
</dbReference>
<dbReference type="Gene3D" id="3.30.40.10">
    <property type="entry name" value="Zinc/RING finger domain, C3HC4 (zinc finger)"/>
    <property type="match status" value="1"/>
</dbReference>
<dbReference type="SUPFAM" id="SSF57903">
    <property type="entry name" value="FYVE/PHD zinc finger"/>
    <property type="match status" value="1"/>
</dbReference>
<evidence type="ECO:0000313" key="7">
    <source>
        <dbReference type="EnsemblMetazoa" id="AALFPA23_017065.P24903"/>
    </source>
</evidence>
<evidence type="ECO:0000256" key="2">
    <source>
        <dbReference type="ARBA" id="ARBA00022771"/>
    </source>
</evidence>
<dbReference type="Proteomes" id="UP000069940">
    <property type="component" value="Unassembled WGS sequence"/>
</dbReference>
<keyword evidence="1" id="KW-0479">Metal-binding</keyword>
<keyword evidence="8" id="KW-1185">Reference proteome</keyword>
<accession>A0ABM1ZC19</accession>
<dbReference type="EnsemblMetazoa" id="AALFPA23_017065.R24903">
    <property type="protein sequence ID" value="AALFPA23_017065.P24903"/>
    <property type="gene ID" value="AALFPA23_017065"/>
</dbReference>
<evidence type="ECO:0000256" key="5">
    <source>
        <dbReference type="SAM" id="MobiDB-lite"/>
    </source>
</evidence>
<organism evidence="7 8">
    <name type="scientific">Aedes albopictus</name>
    <name type="common">Asian tiger mosquito</name>
    <name type="synonym">Stegomyia albopicta</name>
    <dbReference type="NCBI Taxonomy" id="7160"/>
    <lineage>
        <taxon>Eukaryota</taxon>
        <taxon>Metazoa</taxon>
        <taxon>Ecdysozoa</taxon>
        <taxon>Arthropoda</taxon>
        <taxon>Hexapoda</taxon>
        <taxon>Insecta</taxon>
        <taxon>Pterygota</taxon>
        <taxon>Neoptera</taxon>
        <taxon>Endopterygota</taxon>
        <taxon>Diptera</taxon>
        <taxon>Nematocera</taxon>
        <taxon>Culicoidea</taxon>
        <taxon>Culicidae</taxon>
        <taxon>Culicinae</taxon>
        <taxon>Aedini</taxon>
        <taxon>Aedes</taxon>
        <taxon>Stegomyia</taxon>
    </lineage>
</organism>
<evidence type="ECO:0000259" key="6">
    <source>
        <dbReference type="PROSITE" id="PS50016"/>
    </source>
</evidence>
<dbReference type="InterPro" id="IPR011011">
    <property type="entry name" value="Znf_FYVE_PHD"/>
</dbReference>
<sequence length="276" mass="30808">MACSEVCHSCARSMNAAEVVCRGFCKATFHFSCANVSEELYNEALGKPAYFWMCPGCREIMGNARFKNALSSMNAATIEVNDTYQKLIEDMKSEIKGSLIAEIRQEIKGGFNMLSPAVLSPHPRFLNFNNQNPPKRRRDDEASTSDQPSKILRGAGPSIANVAATRVDRPVDQFWVYLSKISPEVSETDVVKLVKDCLHTDEVAVKSLIPRGRSLSTLSFISFKVGVSRELETKAMDPMSWPQGIEFREFIEEEGRRPQNFWKPMPSVDSGPVLSS</sequence>